<sequence length="134" mass="15294">METFEAAKKWFDKAANDMKAVEIILKAEGEVPYDVVCFHCQQAAEKLLKGYMTNIECEFPFTHNLTMLSGSLARFKGESGIERMFIYFDILEPYSVAARYPGDISVPGREDALEAEMAITEIFNWIEGELPEFF</sequence>
<dbReference type="SMART" id="SM00748">
    <property type="entry name" value="HEPN"/>
    <property type="match status" value="1"/>
</dbReference>
<protein>
    <submittedName>
        <fullName evidence="2">HEPN domain protein</fullName>
    </submittedName>
</protein>
<evidence type="ECO:0000313" key="2">
    <source>
        <dbReference type="EMBL" id="AQQ70119.1"/>
    </source>
</evidence>
<dbReference type="Gene3D" id="1.20.120.330">
    <property type="entry name" value="Nucleotidyltransferases domain 2"/>
    <property type="match status" value="1"/>
</dbReference>
<dbReference type="AlphaFoldDB" id="A0A1Q2MBT0"/>
<feature type="domain" description="HEPN" evidence="1">
    <location>
        <begin position="14"/>
        <end position="122"/>
    </location>
</feature>
<accession>A0A1Q2MBT0</accession>
<dbReference type="InterPro" id="IPR007842">
    <property type="entry name" value="HEPN_dom"/>
</dbReference>
<evidence type="ECO:0000313" key="3">
    <source>
        <dbReference type="Proteomes" id="UP000188181"/>
    </source>
</evidence>
<evidence type="ECO:0000259" key="1">
    <source>
        <dbReference type="PROSITE" id="PS50910"/>
    </source>
</evidence>
<dbReference type="Pfam" id="PF05168">
    <property type="entry name" value="HEPN"/>
    <property type="match status" value="1"/>
</dbReference>
<dbReference type="KEGG" id="pbas:SMSP2_00460"/>
<gene>
    <name evidence="2" type="ORF">SMSP2_00460</name>
</gene>
<dbReference type="Proteomes" id="UP000188181">
    <property type="component" value="Chromosome"/>
</dbReference>
<keyword evidence="3" id="KW-1185">Reference proteome</keyword>
<reference evidence="3" key="1">
    <citation type="submission" date="2017-02" db="EMBL/GenBank/DDBJ databases">
        <title>Comparative genomics and description of representatives of a novel lineage of planctomycetes thriving in anoxic sediments.</title>
        <authorList>
            <person name="Spring S."/>
            <person name="Bunk B."/>
            <person name="Sproer C."/>
        </authorList>
    </citation>
    <scope>NUCLEOTIDE SEQUENCE [LARGE SCALE GENOMIC DNA]</scope>
    <source>
        <strain evidence="3">SM-Chi-D1</strain>
    </source>
</reference>
<name>A0A1Q2MBT0_9BACT</name>
<dbReference type="RefSeq" id="WP_146682409.1">
    <property type="nucleotide sequence ID" value="NZ_CP019646.1"/>
</dbReference>
<dbReference type="OrthoDB" id="289244at2"/>
<dbReference type="STRING" id="1851148.SMSP2_00460"/>
<dbReference type="EMBL" id="CP019646">
    <property type="protein sequence ID" value="AQQ70119.1"/>
    <property type="molecule type" value="Genomic_DNA"/>
</dbReference>
<proteinExistence type="predicted"/>
<dbReference type="SUPFAM" id="SSF81593">
    <property type="entry name" value="Nucleotidyltransferase substrate binding subunit/domain"/>
    <property type="match status" value="1"/>
</dbReference>
<dbReference type="PROSITE" id="PS50910">
    <property type="entry name" value="HEPN"/>
    <property type="match status" value="1"/>
</dbReference>
<organism evidence="2 3">
    <name type="scientific">Limihaloglobus sulfuriphilus</name>
    <dbReference type="NCBI Taxonomy" id="1851148"/>
    <lineage>
        <taxon>Bacteria</taxon>
        <taxon>Pseudomonadati</taxon>
        <taxon>Planctomycetota</taxon>
        <taxon>Phycisphaerae</taxon>
        <taxon>Sedimentisphaerales</taxon>
        <taxon>Sedimentisphaeraceae</taxon>
        <taxon>Limihaloglobus</taxon>
    </lineage>
</organism>